<dbReference type="EMBL" id="CM042031">
    <property type="protein sequence ID" value="KAI3784220.1"/>
    <property type="molecule type" value="Genomic_DNA"/>
</dbReference>
<protein>
    <submittedName>
        <fullName evidence="1">Uncharacterized protein</fullName>
    </submittedName>
</protein>
<comment type="caution">
    <text evidence="1">The sequence shown here is derived from an EMBL/GenBank/DDBJ whole genome shotgun (WGS) entry which is preliminary data.</text>
</comment>
<evidence type="ECO:0000313" key="2">
    <source>
        <dbReference type="Proteomes" id="UP001056120"/>
    </source>
</evidence>
<gene>
    <name evidence="1" type="ORF">L1987_43315</name>
</gene>
<accession>A0ACB9GMG6</accession>
<keyword evidence="2" id="KW-1185">Reference proteome</keyword>
<name>A0ACB9GMG6_9ASTR</name>
<reference evidence="2" key="1">
    <citation type="journal article" date="2022" name="Mol. Ecol. Resour.">
        <title>The genomes of chicory, endive, great burdock and yacon provide insights into Asteraceae palaeo-polyploidization history and plant inulin production.</title>
        <authorList>
            <person name="Fan W."/>
            <person name="Wang S."/>
            <person name="Wang H."/>
            <person name="Wang A."/>
            <person name="Jiang F."/>
            <person name="Liu H."/>
            <person name="Zhao H."/>
            <person name="Xu D."/>
            <person name="Zhang Y."/>
        </authorList>
    </citation>
    <scope>NUCLEOTIDE SEQUENCE [LARGE SCALE GENOMIC DNA]</scope>
    <source>
        <strain evidence="2">cv. Yunnan</strain>
    </source>
</reference>
<organism evidence="1 2">
    <name type="scientific">Smallanthus sonchifolius</name>
    <dbReference type="NCBI Taxonomy" id="185202"/>
    <lineage>
        <taxon>Eukaryota</taxon>
        <taxon>Viridiplantae</taxon>
        <taxon>Streptophyta</taxon>
        <taxon>Embryophyta</taxon>
        <taxon>Tracheophyta</taxon>
        <taxon>Spermatophyta</taxon>
        <taxon>Magnoliopsida</taxon>
        <taxon>eudicotyledons</taxon>
        <taxon>Gunneridae</taxon>
        <taxon>Pentapetalae</taxon>
        <taxon>asterids</taxon>
        <taxon>campanulids</taxon>
        <taxon>Asterales</taxon>
        <taxon>Asteraceae</taxon>
        <taxon>Asteroideae</taxon>
        <taxon>Heliantheae alliance</taxon>
        <taxon>Millerieae</taxon>
        <taxon>Smallanthus</taxon>
    </lineage>
</organism>
<proteinExistence type="predicted"/>
<sequence length="81" mass="9294">MLIMYHDEAMDVDQCSNPIPSLHVGQDEDADEDLGEYTGYDQMVMEGMPQNDDPYYQQGPQDPNQRAEAFYKMFEQANAPL</sequence>
<reference evidence="1 2" key="2">
    <citation type="journal article" date="2022" name="Mol. Ecol. Resour.">
        <title>The genomes of chicory, endive, great burdock and yacon provide insights into Asteraceae paleo-polyploidization history and plant inulin production.</title>
        <authorList>
            <person name="Fan W."/>
            <person name="Wang S."/>
            <person name="Wang H."/>
            <person name="Wang A."/>
            <person name="Jiang F."/>
            <person name="Liu H."/>
            <person name="Zhao H."/>
            <person name="Xu D."/>
            <person name="Zhang Y."/>
        </authorList>
    </citation>
    <scope>NUCLEOTIDE SEQUENCE [LARGE SCALE GENOMIC DNA]</scope>
    <source>
        <strain evidence="2">cv. Yunnan</strain>
        <tissue evidence="1">Leaves</tissue>
    </source>
</reference>
<dbReference type="Proteomes" id="UP001056120">
    <property type="component" value="Linkage Group LG14"/>
</dbReference>
<evidence type="ECO:0000313" key="1">
    <source>
        <dbReference type="EMBL" id="KAI3784220.1"/>
    </source>
</evidence>